<dbReference type="GO" id="GO:0016491">
    <property type="term" value="F:oxidoreductase activity"/>
    <property type="evidence" value="ECO:0007669"/>
    <property type="project" value="UniProtKB-KW"/>
</dbReference>
<dbReference type="PANTHER" id="PTHR11863">
    <property type="entry name" value="STEROL DESATURASE"/>
    <property type="match status" value="1"/>
</dbReference>
<feature type="transmembrane region" description="Helical" evidence="6">
    <location>
        <begin position="172"/>
        <end position="191"/>
    </location>
</feature>
<dbReference type="EC" id="1.-.-.-" evidence="8"/>
<organism evidence="8 9">
    <name type="scientific">Pseudaquabacterium rugosum</name>
    <dbReference type="NCBI Taxonomy" id="2984194"/>
    <lineage>
        <taxon>Bacteria</taxon>
        <taxon>Pseudomonadati</taxon>
        <taxon>Pseudomonadota</taxon>
        <taxon>Betaproteobacteria</taxon>
        <taxon>Burkholderiales</taxon>
        <taxon>Sphaerotilaceae</taxon>
        <taxon>Pseudaquabacterium</taxon>
    </lineage>
</organism>
<name>A0ABU9BC92_9BURK</name>
<feature type="transmembrane region" description="Helical" evidence="6">
    <location>
        <begin position="146"/>
        <end position="166"/>
    </location>
</feature>
<feature type="transmembrane region" description="Helical" evidence="6">
    <location>
        <begin position="86"/>
        <end position="108"/>
    </location>
</feature>
<keyword evidence="8" id="KW-0560">Oxidoreductase</keyword>
<dbReference type="InterPro" id="IPR006694">
    <property type="entry name" value="Fatty_acid_hydroxylase"/>
</dbReference>
<gene>
    <name evidence="8" type="ORF">AACH11_16345</name>
</gene>
<proteinExistence type="predicted"/>
<evidence type="ECO:0000256" key="6">
    <source>
        <dbReference type="SAM" id="Phobius"/>
    </source>
</evidence>
<dbReference type="Pfam" id="PF04116">
    <property type="entry name" value="FA_hydroxylase"/>
    <property type="match status" value="1"/>
</dbReference>
<comment type="caution">
    <text evidence="8">The sequence shown here is derived from an EMBL/GenBank/DDBJ whole genome shotgun (WGS) entry which is preliminary data.</text>
</comment>
<keyword evidence="3 6" id="KW-1133">Transmembrane helix</keyword>
<evidence type="ECO:0000259" key="7">
    <source>
        <dbReference type="Pfam" id="PF04116"/>
    </source>
</evidence>
<keyword evidence="9" id="KW-1185">Reference proteome</keyword>
<comment type="subcellular location">
    <subcellularLocation>
        <location evidence="1">Membrane</location>
    </subcellularLocation>
</comment>
<feature type="region of interest" description="Disordered" evidence="5">
    <location>
        <begin position="266"/>
        <end position="286"/>
    </location>
</feature>
<evidence type="ECO:0000256" key="2">
    <source>
        <dbReference type="ARBA" id="ARBA00022692"/>
    </source>
</evidence>
<dbReference type="Proteomes" id="UP001368500">
    <property type="component" value="Unassembled WGS sequence"/>
</dbReference>
<dbReference type="InterPro" id="IPR050307">
    <property type="entry name" value="Sterol_Desaturase_Related"/>
</dbReference>
<reference evidence="8 9" key="1">
    <citation type="submission" date="2024-04" db="EMBL/GenBank/DDBJ databases">
        <title>Novel species of the genus Ideonella isolated from streams.</title>
        <authorList>
            <person name="Lu H."/>
        </authorList>
    </citation>
    <scope>NUCLEOTIDE SEQUENCE [LARGE SCALE GENOMIC DNA]</scope>
    <source>
        <strain evidence="8 9">BYS139W</strain>
    </source>
</reference>
<keyword evidence="4 6" id="KW-0472">Membrane</keyword>
<dbReference type="RefSeq" id="WP_341375318.1">
    <property type="nucleotide sequence ID" value="NZ_JBBUTF010000015.1"/>
</dbReference>
<keyword evidence="2 6" id="KW-0812">Transmembrane</keyword>
<evidence type="ECO:0000256" key="3">
    <source>
        <dbReference type="ARBA" id="ARBA00022989"/>
    </source>
</evidence>
<sequence length="286" mass="32727">MSSFNIVLQDLLRLCTWLLLLALVFVPLERLFSQQRGPLWRRQSLTDLGWYFVNGLLVQRWVLALPLIGLTLLVHRIVPAAWHEWVAQWPLAVRLGAALVVGDIGAYWGHRIIHERPLLWRFHAVHHSAERIDWLVNTRAHPLDMALMRFSGMVPIYVIGLVPQGSGATEPVVLIYMITGTVWSYFVHANVRWRFGFLEQLVATPFFHHWHHTNDRPELHDRNYAAIFPWIDRMFGTLYLPRDWPQRYGCDTPVAPTLLGQLTQPFGQTPAAATGTGPSSPAADGR</sequence>
<feature type="transmembrane region" description="Helical" evidence="6">
    <location>
        <begin position="6"/>
        <end position="28"/>
    </location>
</feature>
<accession>A0ABU9BC92</accession>
<protein>
    <submittedName>
        <fullName evidence="8">Sterol desaturase family protein</fullName>
        <ecNumber evidence="8">1.-.-.-</ecNumber>
    </submittedName>
</protein>
<evidence type="ECO:0000313" key="9">
    <source>
        <dbReference type="Proteomes" id="UP001368500"/>
    </source>
</evidence>
<feature type="domain" description="Fatty acid hydroxylase" evidence="7">
    <location>
        <begin position="97"/>
        <end position="237"/>
    </location>
</feature>
<evidence type="ECO:0000256" key="1">
    <source>
        <dbReference type="ARBA" id="ARBA00004370"/>
    </source>
</evidence>
<evidence type="ECO:0000313" key="8">
    <source>
        <dbReference type="EMBL" id="MEK8027534.1"/>
    </source>
</evidence>
<evidence type="ECO:0000256" key="4">
    <source>
        <dbReference type="ARBA" id="ARBA00023136"/>
    </source>
</evidence>
<evidence type="ECO:0000256" key="5">
    <source>
        <dbReference type="SAM" id="MobiDB-lite"/>
    </source>
</evidence>
<feature type="transmembrane region" description="Helical" evidence="6">
    <location>
        <begin position="48"/>
        <end position="74"/>
    </location>
</feature>
<dbReference type="EMBL" id="JBBUTF010000015">
    <property type="protein sequence ID" value="MEK8027534.1"/>
    <property type="molecule type" value="Genomic_DNA"/>
</dbReference>